<dbReference type="Pfam" id="PF02683">
    <property type="entry name" value="DsbD_TM"/>
    <property type="match status" value="1"/>
</dbReference>
<feature type="transmembrane region" description="Helical" evidence="6">
    <location>
        <begin position="112"/>
        <end position="134"/>
    </location>
</feature>
<evidence type="ECO:0000256" key="4">
    <source>
        <dbReference type="ARBA" id="ARBA00022989"/>
    </source>
</evidence>
<evidence type="ECO:0000256" key="3">
    <source>
        <dbReference type="ARBA" id="ARBA00022692"/>
    </source>
</evidence>
<protein>
    <submittedName>
        <fullName evidence="8">Cytochrome c-type biogenesis protein</fullName>
    </submittedName>
</protein>
<keyword evidence="3 6" id="KW-0812">Transmembrane</keyword>
<proteinExistence type="inferred from homology"/>
<evidence type="ECO:0000313" key="9">
    <source>
        <dbReference type="Proteomes" id="UP001519343"/>
    </source>
</evidence>
<feature type="transmembrane region" description="Helical" evidence="6">
    <location>
        <begin position="140"/>
        <end position="164"/>
    </location>
</feature>
<evidence type="ECO:0000256" key="6">
    <source>
        <dbReference type="SAM" id="Phobius"/>
    </source>
</evidence>
<accession>A0ABS4GIQ5</accession>
<reference evidence="8 9" key="1">
    <citation type="submission" date="2021-03" db="EMBL/GenBank/DDBJ databases">
        <title>Genomic Encyclopedia of Type Strains, Phase IV (KMG-IV): sequencing the most valuable type-strain genomes for metagenomic binning, comparative biology and taxonomic classification.</title>
        <authorList>
            <person name="Goeker M."/>
        </authorList>
    </citation>
    <scope>NUCLEOTIDE SEQUENCE [LARGE SCALE GENOMIC DNA]</scope>
    <source>
        <strain evidence="8 9">DSM 24738</strain>
    </source>
</reference>
<organism evidence="8 9">
    <name type="scientific">Ammoniphilus resinae</name>
    <dbReference type="NCBI Taxonomy" id="861532"/>
    <lineage>
        <taxon>Bacteria</taxon>
        <taxon>Bacillati</taxon>
        <taxon>Bacillota</taxon>
        <taxon>Bacilli</taxon>
        <taxon>Bacillales</taxon>
        <taxon>Paenibacillaceae</taxon>
        <taxon>Aneurinibacillus group</taxon>
        <taxon>Ammoniphilus</taxon>
    </lineage>
</organism>
<keyword evidence="9" id="KW-1185">Reference proteome</keyword>
<evidence type="ECO:0000256" key="2">
    <source>
        <dbReference type="ARBA" id="ARBA00006143"/>
    </source>
</evidence>
<comment type="similarity">
    <text evidence="2">Belongs to the DsbD family.</text>
</comment>
<feature type="transmembrane region" description="Helical" evidence="6">
    <location>
        <begin position="185"/>
        <end position="205"/>
    </location>
</feature>
<feature type="transmembrane region" description="Helical" evidence="6">
    <location>
        <begin position="59"/>
        <end position="77"/>
    </location>
</feature>
<dbReference type="Proteomes" id="UP001519343">
    <property type="component" value="Unassembled WGS sequence"/>
</dbReference>
<evidence type="ECO:0000313" key="8">
    <source>
        <dbReference type="EMBL" id="MBP1930148.1"/>
    </source>
</evidence>
<evidence type="ECO:0000256" key="1">
    <source>
        <dbReference type="ARBA" id="ARBA00004141"/>
    </source>
</evidence>
<feature type="domain" description="Cytochrome C biogenesis protein transmembrane" evidence="7">
    <location>
        <begin position="1"/>
        <end position="199"/>
    </location>
</feature>
<evidence type="ECO:0000256" key="5">
    <source>
        <dbReference type="ARBA" id="ARBA00023136"/>
    </source>
</evidence>
<comment type="caution">
    <text evidence="8">The sequence shown here is derived from an EMBL/GenBank/DDBJ whole genome shotgun (WGS) entry which is preliminary data.</text>
</comment>
<feature type="transmembrane region" description="Helical" evidence="6">
    <location>
        <begin position="31"/>
        <end position="53"/>
    </location>
</feature>
<comment type="subcellular location">
    <subcellularLocation>
        <location evidence="1">Membrane</location>
        <topology evidence="1">Multi-pass membrane protein</topology>
    </subcellularLocation>
</comment>
<gene>
    <name evidence="8" type="ORF">J2Z37_000135</name>
</gene>
<name>A0ABS4GIQ5_9BACL</name>
<dbReference type="PANTHER" id="PTHR31272">
    <property type="entry name" value="CYTOCHROME C-TYPE BIOGENESIS PROTEIN HI_1454-RELATED"/>
    <property type="match status" value="1"/>
</dbReference>
<evidence type="ECO:0000259" key="7">
    <source>
        <dbReference type="Pfam" id="PF02683"/>
    </source>
</evidence>
<keyword evidence="4 6" id="KW-1133">Transmembrane helix</keyword>
<dbReference type="InterPro" id="IPR051790">
    <property type="entry name" value="Cytochrome_c-biogenesis_DsbD"/>
</dbReference>
<dbReference type="InterPro" id="IPR003834">
    <property type="entry name" value="Cyt_c_assmbl_TM_dom"/>
</dbReference>
<keyword evidence="5 6" id="KW-0472">Membrane</keyword>
<dbReference type="RefSeq" id="WP_209807922.1">
    <property type="nucleotide sequence ID" value="NZ_JAGGKT010000001.1"/>
</dbReference>
<dbReference type="PANTHER" id="PTHR31272:SF4">
    <property type="entry name" value="CYTOCHROME C-TYPE BIOGENESIS PROTEIN HI_1454-RELATED"/>
    <property type="match status" value="1"/>
</dbReference>
<dbReference type="EMBL" id="JAGGKT010000001">
    <property type="protein sequence ID" value="MBP1930148.1"/>
    <property type="molecule type" value="Genomic_DNA"/>
</dbReference>
<sequence>MLPALFGYLSGEVASSAADGGSTRKRFWKNAVLFFLGFTVMMITLGVVASFVGEAVKPVVRWVQVFAGIVLLFLGLYQMKVLRFKLLPNLGKMEAAATKQLGTIKPGYLRSFVAGMVIAPGWGQIFLGSVLLVVAVNGNLLFNMTAMLAYSLGFGLMFFITFLFSEPLRLLFQKMGDRMRRIEQVGGALIVGISVLMISGKLNWITDLANWKGGLLVRNFLGM</sequence>